<accession>A9GHC6</accession>
<dbReference type="KEGG" id="scl:sce6275"/>
<sequence>MNALRSRGYALTHDGRREIQGPSYAFIAKAIFHNQRSRADIEQQVADLAEKLAAHFGPNGIDPESDLDEVARQAFKIAGINPHNALDANERMRAFRTRQQRRA</sequence>
<dbReference type="HOGENOM" id="CLU_2261990_0_0_7"/>
<protein>
    <submittedName>
        <fullName evidence="1">Uncharacterized protein</fullName>
    </submittedName>
</protein>
<proteinExistence type="predicted"/>
<evidence type="ECO:0000313" key="2">
    <source>
        <dbReference type="Proteomes" id="UP000002139"/>
    </source>
</evidence>
<dbReference type="AlphaFoldDB" id="A9GHC6"/>
<dbReference type="EMBL" id="AM746676">
    <property type="protein sequence ID" value="CAN96442.1"/>
    <property type="molecule type" value="Genomic_DNA"/>
</dbReference>
<name>A9GHC6_SORC5</name>
<evidence type="ECO:0000313" key="1">
    <source>
        <dbReference type="EMBL" id="CAN96442.1"/>
    </source>
</evidence>
<gene>
    <name evidence="1" type="ordered locus">sce6275</name>
</gene>
<dbReference type="Proteomes" id="UP000002139">
    <property type="component" value="Chromosome"/>
</dbReference>
<keyword evidence="2" id="KW-1185">Reference proteome</keyword>
<reference evidence="1 2" key="1">
    <citation type="journal article" date="2007" name="Nat. Biotechnol.">
        <title>Complete genome sequence of the myxobacterium Sorangium cellulosum.</title>
        <authorList>
            <person name="Schneiker S."/>
            <person name="Perlova O."/>
            <person name="Kaiser O."/>
            <person name="Gerth K."/>
            <person name="Alici A."/>
            <person name="Altmeyer M.O."/>
            <person name="Bartels D."/>
            <person name="Bekel T."/>
            <person name="Beyer S."/>
            <person name="Bode E."/>
            <person name="Bode H.B."/>
            <person name="Bolten C.J."/>
            <person name="Choudhuri J.V."/>
            <person name="Doss S."/>
            <person name="Elnakady Y.A."/>
            <person name="Frank B."/>
            <person name="Gaigalat L."/>
            <person name="Goesmann A."/>
            <person name="Groeger C."/>
            <person name="Gross F."/>
            <person name="Jelsbak L."/>
            <person name="Jelsbak L."/>
            <person name="Kalinowski J."/>
            <person name="Kegler C."/>
            <person name="Knauber T."/>
            <person name="Konietzny S."/>
            <person name="Kopp M."/>
            <person name="Krause L."/>
            <person name="Krug D."/>
            <person name="Linke B."/>
            <person name="Mahmud T."/>
            <person name="Martinez-Arias R."/>
            <person name="McHardy A.C."/>
            <person name="Merai M."/>
            <person name="Meyer F."/>
            <person name="Mormann S."/>
            <person name="Munoz-Dorado J."/>
            <person name="Perez J."/>
            <person name="Pradella S."/>
            <person name="Rachid S."/>
            <person name="Raddatz G."/>
            <person name="Rosenau F."/>
            <person name="Rueckert C."/>
            <person name="Sasse F."/>
            <person name="Scharfe M."/>
            <person name="Schuster S.C."/>
            <person name="Suen G."/>
            <person name="Treuner-Lange A."/>
            <person name="Velicer G.J."/>
            <person name="Vorholter F.-J."/>
            <person name="Weissman K.J."/>
            <person name="Welch R.D."/>
            <person name="Wenzel S.C."/>
            <person name="Whitworth D.E."/>
            <person name="Wilhelm S."/>
            <person name="Wittmann C."/>
            <person name="Bloecker H."/>
            <person name="Puehler A."/>
            <person name="Mueller R."/>
        </authorList>
    </citation>
    <scope>NUCLEOTIDE SEQUENCE [LARGE SCALE GENOMIC DNA]</scope>
    <source>
        <strain evidence="2">So ce56</strain>
    </source>
</reference>
<organism evidence="1 2">
    <name type="scientific">Sorangium cellulosum (strain So ce56)</name>
    <name type="common">Polyangium cellulosum (strain So ce56)</name>
    <dbReference type="NCBI Taxonomy" id="448385"/>
    <lineage>
        <taxon>Bacteria</taxon>
        <taxon>Pseudomonadati</taxon>
        <taxon>Myxococcota</taxon>
        <taxon>Polyangia</taxon>
        <taxon>Polyangiales</taxon>
        <taxon>Polyangiaceae</taxon>
        <taxon>Sorangium</taxon>
    </lineage>
</organism>